<sequence>MPRADSKQHLGTQFYHSQFSNGTNYLPDNTDNGQQLAAPAQQQQQQQQQQQAVTTPAPKKKHVCPTCDRAFTTSGHLARHSRVHTGERNHKCPFPGCETRCSRQDNLQQHYRIHLSPGSRRSSTRSAIARAMNNSAPGKRNGAGSALDSPSAPPPLSSPPALEPARVYSHHSTPPDSPPPLAQATLPATAHLPDTSSGRSSSSPQSSYSPINHHLVPMSSQGLSQPYSYRSGTTTYQEQSQGAGFTYVHTTPISHSSNASNGTSFSSYSSSHDNFNGQSLPHINTSSSSPLHQSHLQDSPSSQSSISLPSRHSISHISHPQSSYQNQSSSAGPPSPASSHSVSSHTSGPPTPTYAVFNDEAHNYHSGNMMSEQNGHMVHNYSSAIAVHNSGMSNRFESPPPILAPIQNERIVRRSDDGHAPSPSSPYIHHPQPLSDYQYPMGLGPGGWKSEGGMRKGVGTVVQ</sequence>
<proteinExistence type="predicted"/>
<keyword evidence="2" id="KW-1185">Reference proteome</keyword>
<accession>A0ACD3AD60</accession>
<organism evidence="1 2">
    <name type="scientific">Pluteus cervinus</name>
    <dbReference type="NCBI Taxonomy" id="181527"/>
    <lineage>
        <taxon>Eukaryota</taxon>
        <taxon>Fungi</taxon>
        <taxon>Dikarya</taxon>
        <taxon>Basidiomycota</taxon>
        <taxon>Agaricomycotina</taxon>
        <taxon>Agaricomycetes</taxon>
        <taxon>Agaricomycetidae</taxon>
        <taxon>Agaricales</taxon>
        <taxon>Pluteineae</taxon>
        <taxon>Pluteaceae</taxon>
        <taxon>Pluteus</taxon>
    </lineage>
</organism>
<evidence type="ECO:0000313" key="2">
    <source>
        <dbReference type="Proteomes" id="UP000308600"/>
    </source>
</evidence>
<dbReference type="Proteomes" id="UP000308600">
    <property type="component" value="Unassembled WGS sequence"/>
</dbReference>
<protein>
    <submittedName>
        <fullName evidence="1">Uncharacterized protein</fullName>
    </submittedName>
</protein>
<gene>
    <name evidence="1" type="ORF">BDN72DRAFT_847581</name>
</gene>
<reference evidence="1 2" key="1">
    <citation type="journal article" date="2019" name="Nat. Ecol. Evol.">
        <title>Megaphylogeny resolves global patterns of mushroom evolution.</title>
        <authorList>
            <person name="Varga T."/>
            <person name="Krizsan K."/>
            <person name="Foldi C."/>
            <person name="Dima B."/>
            <person name="Sanchez-Garcia M."/>
            <person name="Sanchez-Ramirez S."/>
            <person name="Szollosi G.J."/>
            <person name="Szarkandi J.G."/>
            <person name="Papp V."/>
            <person name="Albert L."/>
            <person name="Andreopoulos W."/>
            <person name="Angelini C."/>
            <person name="Antonin V."/>
            <person name="Barry K.W."/>
            <person name="Bougher N.L."/>
            <person name="Buchanan P."/>
            <person name="Buyck B."/>
            <person name="Bense V."/>
            <person name="Catcheside P."/>
            <person name="Chovatia M."/>
            <person name="Cooper J."/>
            <person name="Damon W."/>
            <person name="Desjardin D."/>
            <person name="Finy P."/>
            <person name="Geml J."/>
            <person name="Haridas S."/>
            <person name="Hughes K."/>
            <person name="Justo A."/>
            <person name="Karasinski D."/>
            <person name="Kautmanova I."/>
            <person name="Kiss B."/>
            <person name="Kocsube S."/>
            <person name="Kotiranta H."/>
            <person name="LaButti K.M."/>
            <person name="Lechner B.E."/>
            <person name="Liimatainen K."/>
            <person name="Lipzen A."/>
            <person name="Lukacs Z."/>
            <person name="Mihaltcheva S."/>
            <person name="Morgado L.N."/>
            <person name="Niskanen T."/>
            <person name="Noordeloos M.E."/>
            <person name="Ohm R.A."/>
            <person name="Ortiz-Santana B."/>
            <person name="Ovrebo C."/>
            <person name="Racz N."/>
            <person name="Riley R."/>
            <person name="Savchenko A."/>
            <person name="Shiryaev A."/>
            <person name="Soop K."/>
            <person name="Spirin V."/>
            <person name="Szebenyi C."/>
            <person name="Tomsovsky M."/>
            <person name="Tulloss R.E."/>
            <person name="Uehling J."/>
            <person name="Grigoriev I.V."/>
            <person name="Vagvolgyi C."/>
            <person name="Papp T."/>
            <person name="Martin F.M."/>
            <person name="Miettinen O."/>
            <person name="Hibbett D.S."/>
            <person name="Nagy L.G."/>
        </authorList>
    </citation>
    <scope>NUCLEOTIDE SEQUENCE [LARGE SCALE GENOMIC DNA]</scope>
    <source>
        <strain evidence="1 2">NL-1719</strain>
    </source>
</reference>
<evidence type="ECO:0000313" key="1">
    <source>
        <dbReference type="EMBL" id="TFK63461.1"/>
    </source>
</evidence>
<name>A0ACD3AD60_9AGAR</name>
<dbReference type="EMBL" id="ML208521">
    <property type="protein sequence ID" value="TFK63461.1"/>
    <property type="molecule type" value="Genomic_DNA"/>
</dbReference>